<dbReference type="EMBL" id="MU854374">
    <property type="protein sequence ID" value="KAK4040564.1"/>
    <property type="molecule type" value="Genomic_DNA"/>
</dbReference>
<gene>
    <name evidence="2" type="ORF">C8A01DRAFT_46119</name>
</gene>
<evidence type="ECO:0000313" key="3">
    <source>
        <dbReference type="Proteomes" id="UP001303115"/>
    </source>
</evidence>
<feature type="region of interest" description="Disordered" evidence="1">
    <location>
        <begin position="377"/>
        <end position="411"/>
    </location>
</feature>
<dbReference type="Proteomes" id="UP001303115">
    <property type="component" value="Unassembled WGS sequence"/>
</dbReference>
<protein>
    <recommendedName>
        <fullName evidence="4">Reverse transcriptase domain-containing protein</fullName>
    </recommendedName>
</protein>
<organism evidence="2 3">
    <name type="scientific">Parachaetomium inaequale</name>
    <dbReference type="NCBI Taxonomy" id="2588326"/>
    <lineage>
        <taxon>Eukaryota</taxon>
        <taxon>Fungi</taxon>
        <taxon>Dikarya</taxon>
        <taxon>Ascomycota</taxon>
        <taxon>Pezizomycotina</taxon>
        <taxon>Sordariomycetes</taxon>
        <taxon>Sordariomycetidae</taxon>
        <taxon>Sordariales</taxon>
        <taxon>Chaetomiaceae</taxon>
        <taxon>Parachaetomium</taxon>
    </lineage>
</organism>
<evidence type="ECO:0008006" key="4">
    <source>
        <dbReference type="Google" id="ProtNLM"/>
    </source>
</evidence>
<sequence>MASPKSVLSKTLQSITLSKIRELDSRHKSYEDRKRDYVAKADAAADDRDRLACLLEAVRALYPAASKDGGLDNMQRWLDQSRYDASIPVSKLDSFSRQLRAKLDVQSRKLDMAHLYSRLLTEWMDQPLGEPLPASADDADGDSFELVERQRQRLSELVDKFESVVFEPLETDESEIRSFLDRLFPDEASQKQLENLRKRIADDSTSLMSEDAPFTEESLTSCIRGLLTEDILSDEKQAILRDFLESDVAKSEIADVLNMRYSDLKQWHWDAGKDGIRVMPRRGLNGKYRVWADDDILQMIFVQYIGIRLCNLLKPALKTFMEVVCSRDGPPSQADRDRRRFYLTQPSGSSATIEAQRRSDYFDKFFLSQLPATETSLFDGDNNYDDDDDDDMSDDSECEDVTTSPQKRSGIKQQLLRHLTAEVMVHRLRNVTYETRTGPGSGVALVQTDMQWYATGLPHSTVFAVMRYIGFGQDWIDFFKKYLESPLNLDAASDDRPQLGPRIRKRGVPMAHASEKFTGELVLFFMDLAVNRETGILLYRLHDDIWLVGEPERSARAWSCMQSFAKVFGLDFNKAKTGSVYLSGSAKRDATIAKTLPAGSVKIGFLCLDPETGKWVIDQKLVGAHVDQLKTQLAECKSVLSWVQTWNSCIGRFFSHTFGEPARCFGREHVDEVLNTYQTMLRRLFPGSDGKEGSVVEHIKHMIQDRFGVSDLPDSFVYLPEQLGGLGLRNPFVGLFLVRNNITETPEEIIDEYLKAERAQYLESKKTFEGFNETALRRRLRYTYPDAESVKKGAISEADMTTFFSLDEYCRFRERQSPTFFAAFEKLICVPETEEIALSKEVESGLREFLADSVRLDAEKKWFLQLYAGELLENFGGLSLVDKQFLPVGVLTMMRGKKVSWNMIL</sequence>
<proteinExistence type="predicted"/>
<feature type="compositionally biased region" description="Acidic residues" evidence="1">
    <location>
        <begin position="382"/>
        <end position="400"/>
    </location>
</feature>
<reference evidence="3" key="1">
    <citation type="journal article" date="2023" name="Mol. Phylogenet. Evol.">
        <title>Genome-scale phylogeny and comparative genomics of the fungal order Sordariales.</title>
        <authorList>
            <person name="Hensen N."/>
            <person name="Bonometti L."/>
            <person name="Westerberg I."/>
            <person name="Brannstrom I.O."/>
            <person name="Guillou S."/>
            <person name="Cros-Aarteil S."/>
            <person name="Calhoun S."/>
            <person name="Haridas S."/>
            <person name="Kuo A."/>
            <person name="Mondo S."/>
            <person name="Pangilinan J."/>
            <person name="Riley R."/>
            <person name="LaButti K."/>
            <person name="Andreopoulos B."/>
            <person name="Lipzen A."/>
            <person name="Chen C."/>
            <person name="Yan M."/>
            <person name="Daum C."/>
            <person name="Ng V."/>
            <person name="Clum A."/>
            <person name="Steindorff A."/>
            <person name="Ohm R.A."/>
            <person name="Martin F."/>
            <person name="Silar P."/>
            <person name="Natvig D.O."/>
            <person name="Lalanne C."/>
            <person name="Gautier V."/>
            <person name="Ament-Velasquez S.L."/>
            <person name="Kruys A."/>
            <person name="Hutchinson M.I."/>
            <person name="Powell A.J."/>
            <person name="Barry K."/>
            <person name="Miller A.N."/>
            <person name="Grigoriev I.V."/>
            <person name="Debuchy R."/>
            <person name="Gladieux P."/>
            <person name="Hiltunen Thoren M."/>
            <person name="Johannesson H."/>
        </authorList>
    </citation>
    <scope>NUCLEOTIDE SEQUENCE [LARGE SCALE GENOMIC DNA]</scope>
    <source>
        <strain evidence="3">CBS 284.82</strain>
    </source>
</reference>
<name>A0AAN6SRM2_9PEZI</name>
<dbReference type="CDD" id="cd01709">
    <property type="entry name" value="RT_like_1"/>
    <property type="match status" value="1"/>
</dbReference>
<keyword evidence="3" id="KW-1185">Reference proteome</keyword>
<accession>A0AAN6SRM2</accession>
<dbReference type="PANTHER" id="PTHR37015:SF1">
    <property type="entry name" value="REVERSE TRANSCRIPTASE DOMAIN-CONTAINING PROTEIN"/>
    <property type="match status" value="1"/>
</dbReference>
<comment type="caution">
    <text evidence="2">The sequence shown here is derived from an EMBL/GenBank/DDBJ whole genome shotgun (WGS) entry which is preliminary data.</text>
</comment>
<evidence type="ECO:0000313" key="2">
    <source>
        <dbReference type="EMBL" id="KAK4040564.1"/>
    </source>
</evidence>
<evidence type="ECO:0000256" key="1">
    <source>
        <dbReference type="SAM" id="MobiDB-lite"/>
    </source>
</evidence>
<dbReference type="PANTHER" id="PTHR37015">
    <property type="entry name" value="REVERSE TRANSCRIPTASE DOMAIN-CONTAINING PROTEIN"/>
    <property type="match status" value="1"/>
</dbReference>
<dbReference type="AlphaFoldDB" id="A0AAN6SRM2"/>